<proteinExistence type="predicted"/>
<feature type="chain" id="PRO_5005582744" evidence="1">
    <location>
        <begin position="19"/>
        <end position="50"/>
    </location>
</feature>
<protein>
    <submittedName>
        <fullName evidence="2">Uncharacterized protein</fullName>
    </submittedName>
</protein>
<reference evidence="2" key="1">
    <citation type="submission" date="2015-07" db="EMBL/GenBank/DDBJ databases">
        <title>MeaNS - Measles Nucleotide Surveillance Program.</title>
        <authorList>
            <person name="Tran T."/>
            <person name="Druce J."/>
        </authorList>
    </citation>
    <scope>NUCLEOTIDE SEQUENCE</scope>
    <source>
        <strain evidence="2">UCB-OBI-ISO-001</strain>
        <tissue evidence="2">Gonad</tissue>
    </source>
</reference>
<sequence>MLFHESGIFLIIICSCSPALPHLLAERHQYNIVTCGSSNLRAMSIFNIVC</sequence>
<keyword evidence="1" id="KW-0732">Signal</keyword>
<organism evidence="2">
    <name type="scientific">Octopus bimaculoides</name>
    <name type="common">California two-spotted octopus</name>
    <dbReference type="NCBI Taxonomy" id="37653"/>
    <lineage>
        <taxon>Eukaryota</taxon>
        <taxon>Metazoa</taxon>
        <taxon>Spiralia</taxon>
        <taxon>Lophotrochozoa</taxon>
        <taxon>Mollusca</taxon>
        <taxon>Cephalopoda</taxon>
        <taxon>Coleoidea</taxon>
        <taxon>Octopodiformes</taxon>
        <taxon>Octopoda</taxon>
        <taxon>Incirrata</taxon>
        <taxon>Octopodidae</taxon>
        <taxon>Octopus</taxon>
    </lineage>
</organism>
<feature type="signal peptide" evidence="1">
    <location>
        <begin position="1"/>
        <end position="18"/>
    </location>
</feature>
<dbReference type="AlphaFoldDB" id="A0A0L8G485"/>
<name>A0A0L8G485_OCTBM</name>
<gene>
    <name evidence="2" type="ORF">OCBIM_22000690mg</name>
</gene>
<evidence type="ECO:0000313" key="2">
    <source>
        <dbReference type="EMBL" id="KOF71673.1"/>
    </source>
</evidence>
<accession>A0A0L8G485</accession>
<dbReference type="EMBL" id="KQ424055">
    <property type="protein sequence ID" value="KOF71673.1"/>
    <property type="molecule type" value="Genomic_DNA"/>
</dbReference>
<evidence type="ECO:0000256" key="1">
    <source>
        <dbReference type="SAM" id="SignalP"/>
    </source>
</evidence>